<dbReference type="GO" id="GO:0000160">
    <property type="term" value="P:phosphorelay signal transduction system"/>
    <property type="evidence" value="ECO:0007669"/>
    <property type="project" value="InterPro"/>
</dbReference>
<dbReference type="InterPro" id="IPR016032">
    <property type="entry name" value="Sig_transdc_resp-reg_C-effctor"/>
</dbReference>
<dbReference type="InterPro" id="IPR039420">
    <property type="entry name" value="WalR-like"/>
</dbReference>
<comment type="caution">
    <text evidence="4">The sequence shown here is derived from an EMBL/GenBank/DDBJ whole genome shotgun (WGS) entry which is preliminary data.</text>
</comment>
<dbReference type="Pfam" id="PF00072">
    <property type="entry name" value="Response_reg"/>
    <property type="match status" value="1"/>
</dbReference>
<dbReference type="AlphaFoldDB" id="A0A8J3JJG4"/>
<evidence type="ECO:0000313" key="5">
    <source>
        <dbReference type="Proteomes" id="UP000601223"/>
    </source>
</evidence>
<feature type="modified residue" description="4-aspartylphosphate" evidence="2">
    <location>
        <position position="48"/>
    </location>
</feature>
<dbReference type="InterPro" id="IPR000792">
    <property type="entry name" value="Tscrpt_reg_LuxR_C"/>
</dbReference>
<dbReference type="GO" id="GO:0006355">
    <property type="term" value="P:regulation of DNA-templated transcription"/>
    <property type="evidence" value="ECO:0007669"/>
    <property type="project" value="InterPro"/>
</dbReference>
<dbReference type="Gene3D" id="1.10.10.10">
    <property type="entry name" value="Winged helix-like DNA-binding domain superfamily/Winged helix DNA-binding domain"/>
    <property type="match status" value="1"/>
</dbReference>
<dbReference type="PANTHER" id="PTHR43214">
    <property type="entry name" value="TWO-COMPONENT RESPONSE REGULATOR"/>
    <property type="match status" value="1"/>
</dbReference>
<dbReference type="Gene3D" id="3.40.50.2300">
    <property type="match status" value="1"/>
</dbReference>
<evidence type="ECO:0000259" key="3">
    <source>
        <dbReference type="PROSITE" id="PS50110"/>
    </source>
</evidence>
<dbReference type="InterPro" id="IPR011006">
    <property type="entry name" value="CheY-like_superfamily"/>
</dbReference>
<dbReference type="Proteomes" id="UP000601223">
    <property type="component" value="Unassembled WGS sequence"/>
</dbReference>
<protein>
    <submittedName>
        <fullName evidence="4">DNA-binding response regulator</fullName>
    </submittedName>
</protein>
<keyword evidence="1 4" id="KW-0238">DNA-binding</keyword>
<evidence type="ECO:0000256" key="2">
    <source>
        <dbReference type="PROSITE-ProRule" id="PRU00169"/>
    </source>
</evidence>
<organism evidence="4 5">
    <name type="scientific">Catellatospora bangladeshensis</name>
    <dbReference type="NCBI Taxonomy" id="310355"/>
    <lineage>
        <taxon>Bacteria</taxon>
        <taxon>Bacillati</taxon>
        <taxon>Actinomycetota</taxon>
        <taxon>Actinomycetes</taxon>
        <taxon>Micromonosporales</taxon>
        <taxon>Micromonosporaceae</taxon>
        <taxon>Catellatospora</taxon>
    </lineage>
</organism>
<gene>
    <name evidence="4" type="ORF">Cba03nite_29110</name>
</gene>
<dbReference type="SUPFAM" id="SSF46894">
    <property type="entry name" value="C-terminal effector domain of the bipartite response regulators"/>
    <property type="match status" value="1"/>
</dbReference>
<feature type="domain" description="Response regulatory" evidence="3">
    <location>
        <begin position="1"/>
        <end position="112"/>
    </location>
</feature>
<accession>A0A8J3JJG4</accession>
<keyword evidence="5" id="KW-1185">Reference proteome</keyword>
<name>A0A8J3JJG4_9ACTN</name>
<evidence type="ECO:0000313" key="4">
    <source>
        <dbReference type="EMBL" id="GIF81562.1"/>
    </source>
</evidence>
<dbReference type="EMBL" id="BONF01000014">
    <property type="protein sequence ID" value="GIF81562.1"/>
    <property type="molecule type" value="Genomic_DNA"/>
</dbReference>
<keyword evidence="2" id="KW-0597">Phosphoprotein</keyword>
<dbReference type="SUPFAM" id="SSF52172">
    <property type="entry name" value="CheY-like"/>
    <property type="match status" value="1"/>
</dbReference>
<proteinExistence type="predicted"/>
<reference evidence="4 5" key="1">
    <citation type="submission" date="2021-01" db="EMBL/GenBank/DDBJ databases">
        <title>Whole genome shotgun sequence of Catellatospora bangladeshensis NBRC 107357.</title>
        <authorList>
            <person name="Komaki H."/>
            <person name="Tamura T."/>
        </authorList>
    </citation>
    <scope>NUCLEOTIDE SEQUENCE [LARGE SCALE GENOMIC DNA]</scope>
    <source>
        <strain evidence="4 5">NBRC 107357</strain>
    </source>
</reference>
<dbReference type="InterPro" id="IPR001789">
    <property type="entry name" value="Sig_transdc_resp-reg_receiver"/>
</dbReference>
<dbReference type="Pfam" id="PF00196">
    <property type="entry name" value="GerE"/>
    <property type="match status" value="1"/>
</dbReference>
<dbReference type="GO" id="GO:0003677">
    <property type="term" value="F:DNA binding"/>
    <property type="evidence" value="ECO:0007669"/>
    <property type="project" value="UniProtKB-KW"/>
</dbReference>
<evidence type="ECO:0000256" key="1">
    <source>
        <dbReference type="ARBA" id="ARBA00023125"/>
    </source>
</evidence>
<dbReference type="PROSITE" id="PS50110">
    <property type="entry name" value="RESPONSE_REGULATORY"/>
    <property type="match status" value="1"/>
</dbReference>
<sequence>MVDDDQMLLDGIRAWLATVADVTLRRTARTVDELLDGDVRADDVVILDLLLADHSDPVDNVRRLVAAGSRVLVISVVASAEQGRRVVRAGAAGYLTKDHDLGALLDTVREVAAYGEVHSPELAFAWLADRSEDRPVLSPQERAILLAYASGMTLTAAARKLGIQPATAKNYLDRVKEKYRRAGRPTYTKLDLASRVREDGLLR</sequence>
<dbReference type="InterPro" id="IPR036388">
    <property type="entry name" value="WH-like_DNA-bd_sf"/>
</dbReference>